<dbReference type="OrthoDB" id="4001642at2759"/>
<dbReference type="SMART" id="SM01017">
    <property type="entry name" value="Arrestin_C"/>
    <property type="match status" value="1"/>
</dbReference>
<evidence type="ECO:0000313" key="3">
    <source>
        <dbReference type="EMBL" id="EPQ27867.1"/>
    </source>
</evidence>
<dbReference type="Proteomes" id="UP000053664">
    <property type="component" value="Unassembled WGS sequence"/>
</dbReference>
<feature type="compositionally biased region" description="Low complexity" evidence="1">
    <location>
        <begin position="863"/>
        <end position="878"/>
    </location>
</feature>
<dbReference type="PANTHER" id="PTHR36419:SF1">
    <property type="entry name" value="RHO1 GEF LOCALIZING PROTEIN 1"/>
    <property type="match status" value="1"/>
</dbReference>
<feature type="compositionally biased region" description="Low complexity" evidence="1">
    <location>
        <begin position="627"/>
        <end position="648"/>
    </location>
</feature>
<feature type="compositionally biased region" description="Polar residues" evidence="1">
    <location>
        <begin position="768"/>
        <end position="784"/>
    </location>
</feature>
<name>A0A061H4M1_9BASI</name>
<feature type="region of interest" description="Disordered" evidence="1">
    <location>
        <begin position="1166"/>
        <end position="1192"/>
    </location>
</feature>
<sequence>MSQPKLTLRPPPHREFVQGYPGIAGSSTRSPAHLAGNVEVRLGTKGLKAAWLRIELRKLETLPGGESWGELIGRGPIDVWTASKQEAFKSEDERGWEVLQTADFPFQVAIPEGLPPSAKLDKQAGVAYELVTSLCHELHSSWPVYHYPDEHETALDGIRVKLHRSQTCYGPGDQVDVRILVSSDSVSPVKLKNVSFSIRETITFRGGTRKAFGSKSAASQKTETLASKTKPLGKKVYKGDIHTFDLSCTIPKSHTLMTIQTAKHIEVAYTLRVQVEAGKKPIILDHLPITLSNFARTVSDATVDKIGFVPGLSVPAANAATSASATSPDIEGAPTSDGAESIYSSGGPTITRSQSFANSSFNAPYAGYPASDLRRRDTVMTQGTAVSGPGMAGRGVPGQVFSWGQYGAAQPFGSEAPRPAFAGPPSIFEGHELAPEENRALFHASNRPQSALILGSGVDPVFLPANSRPNSGARPGQAERQVTTIREGSEEMQAGAASLAYDGASLGQPQRQRSLSNPGAPTSQHGPNLVRPDPVRGPINSAEAEKERLYERARQQAERNQRRADERRAQYGQGTIPPTLDRDAQTSMSNLAPAQGQTLSVGPSAAEEKARLFERARAEAERYQASFSQGAQFPPAAAAGGSSPLASPHNLDDTRRASAQYWLQEGAGSGSAAATKAPQASAAAAGSASASGSAAGPATTAATATTSVSGRPAPYPTYMSAEEEKRRLYERAKAETEAFQRGELQDHQQPQQPQQRRSGSYTDHEASGSMSGHQAAASSGSTYTVPPGGWPREAPTMSMSDSQAGQGSSAAASSAPPLPAGSAVGEKEQLRRYYEAQDAVARHQATANPGGGASGSAAGGSGASPSQQHGSSSQDHAALYAPEVAQAVVNATPQQPCDTFGSPRREPGQAAPYGGSSNGSAGVYASPQQQQQQQQQPPSSSAQSYLTEAEQQSAREKERLATHFAKKAARAEARAAASANSNAASPAMQQQQQHYQALGSTTPTPSSPPPPPRAPSGGYGSSSASRDWLPRIETGPLLAGGSSSSSSGGGGGGGMSSSAAQFYPRPRSDDTSSIYTEVLHDPEVLAGKKRAPPSIFSASSTLPPGAGTYGSPYTSRPSSVVYPIDPASASSTRWKAPPAPLRRDDPGLWRPRYAWVDEDDVDVDVEEAARTAKPPPPLPPKIPLSRNASSVA</sequence>
<feature type="compositionally biased region" description="Low complexity" evidence="1">
    <location>
        <begin position="800"/>
        <end position="823"/>
    </location>
</feature>
<feature type="compositionally biased region" description="Low complexity" evidence="1">
    <location>
        <begin position="974"/>
        <end position="1004"/>
    </location>
</feature>
<feature type="region of interest" description="Disordered" evidence="1">
    <location>
        <begin position="689"/>
        <end position="720"/>
    </location>
</feature>
<dbReference type="GO" id="GO:0000935">
    <property type="term" value="C:division septum"/>
    <property type="evidence" value="ECO:0007669"/>
    <property type="project" value="TreeGrafter"/>
</dbReference>
<dbReference type="GO" id="GO:0000917">
    <property type="term" value="P:division septum assembly"/>
    <property type="evidence" value="ECO:0007669"/>
    <property type="project" value="TreeGrafter"/>
</dbReference>
<dbReference type="InterPro" id="IPR011022">
    <property type="entry name" value="Arrestin_C-like"/>
</dbReference>
<feature type="compositionally biased region" description="Low complexity" evidence="1">
    <location>
        <begin position="689"/>
        <end position="710"/>
    </location>
</feature>
<dbReference type="eggNOG" id="ENOG502S219">
    <property type="taxonomic scope" value="Eukaryota"/>
</dbReference>
<dbReference type="PANTHER" id="PTHR36419">
    <property type="entry name" value="ARRESTIN FAMILY PROTEIN 1"/>
    <property type="match status" value="1"/>
</dbReference>
<feature type="compositionally biased region" description="Polar residues" evidence="1">
    <location>
        <begin position="507"/>
        <end position="526"/>
    </location>
</feature>
<dbReference type="GeneID" id="19318712"/>
<feature type="region of interest" description="Disordered" evidence="1">
    <location>
        <begin position="506"/>
        <end position="584"/>
    </location>
</feature>
<dbReference type="InterPro" id="IPR014752">
    <property type="entry name" value="Arrestin-like_C"/>
</dbReference>
<dbReference type="InterPro" id="IPR053060">
    <property type="entry name" value="Cytokinesis_Signaling_Reg"/>
</dbReference>
<feature type="compositionally biased region" description="Basic and acidic residues" evidence="1">
    <location>
        <begin position="543"/>
        <end position="569"/>
    </location>
</feature>
<feature type="compositionally biased region" description="Pro residues" evidence="1">
    <location>
        <begin position="1005"/>
        <end position="1014"/>
    </location>
</feature>
<feature type="region of interest" description="Disordered" evidence="1">
    <location>
        <begin position="623"/>
        <end position="651"/>
    </location>
</feature>
<feature type="region of interest" description="Disordered" evidence="1">
    <location>
        <begin position="733"/>
        <end position="1148"/>
    </location>
</feature>
<organism evidence="3 4">
    <name type="scientific">Pseudozyma flocculosa PF-1</name>
    <dbReference type="NCBI Taxonomy" id="1277687"/>
    <lineage>
        <taxon>Eukaryota</taxon>
        <taxon>Fungi</taxon>
        <taxon>Dikarya</taxon>
        <taxon>Basidiomycota</taxon>
        <taxon>Ustilaginomycotina</taxon>
        <taxon>Ustilaginomycetes</taxon>
        <taxon>Ustilaginales</taxon>
        <taxon>Ustilaginaceae</taxon>
        <taxon>Pseudozyma</taxon>
    </lineage>
</organism>
<dbReference type="Pfam" id="PF02752">
    <property type="entry name" value="Arrestin_C"/>
    <property type="match status" value="1"/>
</dbReference>
<dbReference type="InterPro" id="IPR014756">
    <property type="entry name" value="Ig_E-set"/>
</dbReference>
<reference evidence="3 4" key="1">
    <citation type="journal article" date="2013" name="Plant Cell">
        <title>The transition from a phytopathogenic smut ancestor to an anamorphic biocontrol agent deciphered by comparative whole-genome analysis.</title>
        <authorList>
            <person name="Lefebvre F."/>
            <person name="Joly D.L."/>
            <person name="Labbe C."/>
            <person name="Teichmann B."/>
            <person name="Linning R."/>
            <person name="Belzile F."/>
            <person name="Bakkeren G."/>
            <person name="Belanger R.R."/>
        </authorList>
    </citation>
    <scope>NUCLEOTIDE SEQUENCE [LARGE SCALE GENOMIC DNA]</scope>
    <source>
        <strain evidence="3 4">PF-1</strain>
    </source>
</reference>
<feature type="region of interest" description="Disordered" evidence="1">
    <location>
        <begin position="320"/>
        <end position="347"/>
    </location>
</feature>
<feature type="compositionally biased region" description="Pro residues" evidence="1">
    <location>
        <begin position="1173"/>
        <end position="1182"/>
    </location>
</feature>
<protein>
    <recommendedName>
        <fullName evidence="2">Arrestin C-terminal-like domain-containing protein</fullName>
    </recommendedName>
</protein>
<dbReference type="Gene3D" id="2.60.40.640">
    <property type="match status" value="1"/>
</dbReference>
<dbReference type="EMBL" id="KE361637">
    <property type="protein sequence ID" value="EPQ27867.1"/>
    <property type="molecule type" value="Genomic_DNA"/>
</dbReference>
<dbReference type="AlphaFoldDB" id="A0A061H4M1"/>
<evidence type="ECO:0000259" key="2">
    <source>
        <dbReference type="SMART" id="SM01017"/>
    </source>
</evidence>
<dbReference type="SUPFAM" id="SSF81296">
    <property type="entry name" value="E set domains"/>
    <property type="match status" value="1"/>
</dbReference>
<proteinExistence type="predicted"/>
<accession>A0A061H4M1</accession>
<feature type="domain" description="Arrestin C-terminal-like" evidence="2">
    <location>
        <begin position="154"/>
        <end position="289"/>
    </location>
</feature>
<feature type="compositionally biased region" description="Gly residues" evidence="1">
    <location>
        <begin position="849"/>
        <end position="862"/>
    </location>
</feature>
<dbReference type="HOGENOM" id="CLU_281883_0_0_1"/>
<feature type="compositionally biased region" description="Low complexity" evidence="1">
    <location>
        <begin position="925"/>
        <end position="944"/>
    </location>
</feature>
<evidence type="ECO:0000256" key="1">
    <source>
        <dbReference type="SAM" id="MobiDB-lite"/>
    </source>
</evidence>
<gene>
    <name evidence="3" type="ORF">PFL1_04611</name>
</gene>
<evidence type="ECO:0000313" key="4">
    <source>
        <dbReference type="Proteomes" id="UP000053664"/>
    </source>
</evidence>
<dbReference type="RefSeq" id="XP_007880328.1">
    <property type="nucleotide sequence ID" value="XM_007882137.1"/>
</dbReference>
<feature type="compositionally biased region" description="Basic and acidic residues" evidence="1">
    <location>
        <begin position="733"/>
        <end position="746"/>
    </location>
</feature>
<dbReference type="KEGG" id="pfp:PFL1_04611"/>
<feature type="compositionally biased region" description="Basic and acidic residues" evidence="1">
    <location>
        <begin position="825"/>
        <end position="835"/>
    </location>
</feature>